<evidence type="ECO:0000313" key="3">
    <source>
        <dbReference type="EMBL" id="RUL87332.1"/>
    </source>
</evidence>
<organism evidence="3 4">
    <name type="scientific">Tautonia sociabilis</name>
    <dbReference type="NCBI Taxonomy" id="2080755"/>
    <lineage>
        <taxon>Bacteria</taxon>
        <taxon>Pseudomonadati</taxon>
        <taxon>Planctomycetota</taxon>
        <taxon>Planctomycetia</taxon>
        <taxon>Isosphaerales</taxon>
        <taxon>Isosphaeraceae</taxon>
        <taxon>Tautonia</taxon>
    </lineage>
</organism>
<gene>
    <name evidence="3" type="ORF">TsocGM_13000</name>
</gene>
<dbReference type="GO" id="GO:0004029">
    <property type="term" value="F:aldehyde dehydrogenase (NAD+) activity"/>
    <property type="evidence" value="ECO:0007669"/>
    <property type="project" value="TreeGrafter"/>
</dbReference>
<dbReference type="PANTHER" id="PTHR48079:SF6">
    <property type="entry name" value="NAD(P)-BINDING DOMAIN-CONTAINING PROTEIN-RELATED"/>
    <property type="match status" value="1"/>
</dbReference>
<keyword evidence="4" id="KW-1185">Reference proteome</keyword>
<dbReference type="InterPro" id="IPR051783">
    <property type="entry name" value="NAD(P)-dependent_oxidoreduct"/>
</dbReference>
<dbReference type="AlphaFoldDB" id="A0A432MIZ0"/>
<feature type="region of interest" description="Disordered" evidence="1">
    <location>
        <begin position="327"/>
        <end position="349"/>
    </location>
</feature>
<dbReference type="EMBL" id="RYZH01000023">
    <property type="protein sequence ID" value="RUL87332.1"/>
    <property type="molecule type" value="Genomic_DNA"/>
</dbReference>
<dbReference type="OrthoDB" id="9811743at2"/>
<proteinExistence type="predicted"/>
<evidence type="ECO:0000313" key="4">
    <source>
        <dbReference type="Proteomes" id="UP000280296"/>
    </source>
</evidence>
<dbReference type="Pfam" id="PF01370">
    <property type="entry name" value="Epimerase"/>
    <property type="match status" value="1"/>
</dbReference>
<dbReference type="SUPFAM" id="SSF51735">
    <property type="entry name" value="NAD(P)-binding Rossmann-fold domains"/>
    <property type="match status" value="1"/>
</dbReference>
<reference evidence="3 4" key="2">
    <citation type="submission" date="2019-01" db="EMBL/GenBank/DDBJ databases">
        <title>Tautonia sociabilis, a novel thermotolerant planctomycete of Isosphaeraceae family, isolated from a 4000 m deep subterranean habitat.</title>
        <authorList>
            <person name="Kovaleva O.L."/>
            <person name="Elcheninov A.G."/>
            <person name="Van Heerden E."/>
            <person name="Toshchakov S.V."/>
            <person name="Novikov A."/>
            <person name="Bonch-Osmolovskaya E.A."/>
            <person name="Kublanov I.V."/>
        </authorList>
    </citation>
    <scope>NUCLEOTIDE SEQUENCE [LARGE SCALE GENOMIC DNA]</scope>
    <source>
        <strain evidence="3 4">GM2012</strain>
    </source>
</reference>
<sequence length="349" mass="37459">MEDLTIVTGGAGFIGSHLVERLDAEGERVRVVERPGADVSHLPGSVEVVFADIRDPEAVRRAVAGGRRVYHLAANPNLWVLDRSEFDAVNHRGAVLVIDAALEAGAERVLHCSTESILTRARAAGPIAEDVEVTDRDAVGPYCLSKLRAERAALERARAGAPVVVANPTMPVGPGDRGCSPPTRLIWDFCAGRLPAVMDCTLNLIDVRDAAEGLLRTMRLGQPGRRYLLGGENLSLLGILEILGEICDRRPPRLRVPYGVALAAAYLSEFWSDHISGRAPQATVTGVRLTRRSMHFDASRSLRELGLAPRPVRGSLAEAVRWLEQRGGPSAGASRNPARELPGNSPAPA</sequence>
<dbReference type="Gene3D" id="3.40.50.720">
    <property type="entry name" value="NAD(P)-binding Rossmann-like Domain"/>
    <property type="match status" value="1"/>
</dbReference>
<dbReference type="RefSeq" id="WP_126725868.1">
    <property type="nucleotide sequence ID" value="NZ_RYZH01000023.1"/>
</dbReference>
<name>A0A432MIZ0_9BACT</name>
<protein>
    <submittedName>
        <fullName evidence="3">NAD-dependent epimerase/dehydratase family protein</fullName>
    </submittedName>
</protein>
<dbReference type="InterPro" id="IPR001509">
    <property type="entry name" value="Epimerase_deHydtase"/>
</dbReference>
<reference evidence="3 4" key="1">
    <citation type="submission" date="2018-12" db="EMBL/GenBank/DDBJ databases">
        <authorList>
            <person name="Toschakov S.V."/>
        </authorList>
    </citation>
    <scope>NUCLEOTIDE SEQUENCE [LARGE SCALE GENOMIC DNA]</scope>
    <source>
        <strain evidence="3 4">GM2012</strain>
    </source>
</reference>
<evidence type="ECO:0000259" key="2">
    <source>
        <dbReference type="Pfam" id="PF01370"/>
    </source>
</evidence>
<comment type="caution">
    <text evidence="3">The sequence shown here is derived from an EMBL/GenBank/DDBJ whole genome shotgun (WGS) entry which is preliminary data.</text>
</comment>
<dbReference type="GO" id="GO:0005737">
    <property type="term" value="C:cytoplasm"/>
    <property type="evidence" value="ECO:0007669"/>
    <property type="project" value="TreeGrafter"/>
</dbReference>
<dbReference type="InterPro" id="IPR036291">
    <property type="entry name" value="NAD(P)-bd_dom_sf"/>
</dbReference>
<evidence type="ECO:0000256" key="1">
    <source>
        <dbReference type="SAM" id="MobiDB-lite"/>
    </source>
</evidence>
<dbReference type="PANTHER" id="PTHR48079">
    <property type="entry name" value="PROTEIN YEEZ"/>
    <property type="match status" value="1"/>
</dbReference>
<accession>A0A432MIZ0</accession>
<feature type="domain" description="NAD-dependent epimerase/dehydratase" evidence="2">
    <location>
        <begin position="6"/>
        <end position="230"/>
    </location>
</feature>
<dbReference type="Proteomes" id="UP000280296">
    <property type="component" value="Unassembled WGS sequence"/>
</dbReference>